<gene>
    <name evidence="5" type="ORF">ACFQZU_07285</name>
</gene>
<dbReference type="CDD" id="cd06583">
    <property type="entry name" value="PGRP"/>
    <property type="match status" value="1"/>
</dbReference>
<evidence type="ECO:0000313" key="6">
    <source>
        <dbReference type="Proteomes" id="UP001596956"/>
    </source>
</evidence>
<evidence type="ECO:0000259" key="4">
    <source>
        <dbReference type="SMART" id="SM00701"/>
    </source>
</evidence>
<accession>A0ABW3BD90</accession>
<dbReference type="SMART" id="SM00644">
    <property type="entry name" value="Ami_2"/>
    <property type="match status" value="1"/>
</dbReference>
<protein>
    <submittedName>
        <fullName evidence="5">N-acetylmuramoyl-L-alanine amidase</fullName>
        <ecNumber evidence="5">3.5.1.28</ecNumber>
    </submittedName>
</protein>
<name>A0ABW3BD90_9ACTN</name>
<dbReference type="InterPro" id="IPR015510">
    <property type="entry name" value="PGRP"/>
</dbReference>
<feature type="region of interest" description="Disordered" evidence="2">
    <location>
        <begin position="1"/>
        <end position="20"/>
    </location>
</feature>
<comment type="caution">
    <text evidence="5">The sequence shown here is derived from an EMBL/GenBank/DDBJ whole genome shotgun (WGS) entry which is preliminary data.</text>
</comment>
<evidence type="ECO:0000313" key="5">
    <source>
        <dbReference type="EMBL" id="MFD0801117.1"/>
    </source>
</evidence>
<evidence type="ECO:0000256" key="2">
    <source>
        <dbReference type="SAM" id="MobiDB-lite"/>
    </source>
</evidence>
<dbReference type="EMBL" id="JBHTHR010000153">
    <property type="protein sequence ID" value="MFD0801117.1"/>
    <property type="molecule type" value="Genomic_DNA"/>
</dbReference>
<dbReference type="PANTHER" id="PTHR11022">
    <property type="entry name" value="PEPTIDOGLYCAN RECOGNITION PROTEIN"/>
    <property type="match status" value="1"/>
</dbReference>
<reference evidence="6" key="1">
    <citation type="journal article" date="2019" name="Int. J. Syst. Evol. Microbiol.">
        <title>The Global Catalogue of Microorganisms (GCM) 10K type strain sequencing project: providing services to taxonomists for standard genome sequencing and annotation.</title>
        <authorList>
            <consortium name="The Broad Institute Genomics Platform"/>
            <consortium name="The Broad Institute Genome Sequencing Center for Infectious Disease"/>
            <person name="Wu L."/>
            <person name="Ma J."/>
        </authorList>
    </citation>
    <scope>NUCLEOTIDE SEQUENCE [LARGE SCALE GENOMIC DNA]</scope>
    <source>
        <strain evidence="6">CCUG 63369</strain>
    </source>
</reference>
<feature type="domain" description="Peptidoglycan recognition protein family" evidence="4">
    <location>
        <begin position="4"/>
        <end position="135"/>
    </location>
</feature>
<dbReference type="Pfam" id="PF01510">
    <property type="entry name" value="Amidase_2"/>
    <property type="match status" value="1"/>
</dbReference>
<organism evidence="5 6">
    <name type="scientific">Streptomonospora algeriensis</name>
    <dbReference type="NCBI Taxonomy" id="995084"/>
    <lineage>
        <taxon>Bacteria</taxon>
        <taxon>Bacillati</taxon>
        <taxon>Actinomycetota</taxon>
        <taxon>Actinomycetes</taxon>
        <taxon>Streptosporangiales</taxon>
        <taxon>Nocardiopsidaceae</taxon>
        <taxon>Streptomonospora</taxon>
    </lineage>
</organism>
<dbReference type="SUPFAM" id="SSF55846">
    <property type="entry name" value="N-acetylmuramoyl-L-alanine amidase-like"/>
    <property type="match status" value="1"/>
</dbReference>
<sequence>MSQTHLRERSEWGARAPRSREHVPWDARTEFVVHHSAEPAMRTVRSIQDFHMDDRGWSDIGYNLLVDDAGNAYEGRGWQVLGAHAIGHNTSGVGVCYIGQDSPTPAAKAAIRALYDEANQRAGRRLEAKGHRDVNETSCPGDHLHTWVHNGMPVDGLD</sequence>
<dbReference type="SMART" id="SM00701">
    <property type="entry name" value="PGRP"/>
    <property type="match status" value="1"/>
</dbReference>
<evidence type="ECO:0000256" key="1">
    <source>
        <dbReference type="ARBA" id="ARBA00007553"/>
    </source>
</evidence>
<comment type="similarity">
    <text evidence="1">Belongs to the N-acetylmuramoyl-L-alanine amidase 2 family.</text>
</comment>
<keyword evidence="5" id="KW-0378">Hydrolase</keyword>
<keyword evidence="6" id="KW-1185">Reference proteome</keyword>
<dbReference type="Proteomes" id="UP001596956">
    <property type="component" value="Unassembled WGS sequence"/>
</dbReference>
<dbReference type="InterPro" id="IPR036505">
    <property type="entry name" value="Amidase/PGRP_sf"/>
</dbReference>
<dbReference type="InterPro" id="IPR006619">
    <property type="entry name" value="PGRP_domain_met/bac"/>
</dbReference>
<dbReference type="Gene3D" id="3.40.80.10">
    <property type="entry name" value="Peptidoglycan recognition protein-like"/>
    <property type="match status" value="1"/>
</dbReference>
<evidence type="ECO:0000259" key="3">
    <source>
        <dbReference type="SMART" id="SM00644"/>
    </source>
</evidence>
<dbReference type="InterPro" id="IPR002502">
    <property type="entry name" value="Amidase_domain"/>
</dbReference>
<dbReference type="GO" id="GO:0008745">
    <property type="term" value="F:N-acetylmuramoyl-L-alanine amidase activity"/>
    <property type="evidence" value="ECO:0007669"/>
    <property type="project" value="UniProtKB-EC"/>
</dbReference>
<feature type="domain" description="N-acetylmuramoyl-L-alanine amidase" evidence="3">
    <location>
        <begin position="18"/>
        <end position="141"/>
    </location>
</feature>
<dbReference type="EC" id="3.5.1.28" evidence="5"/>
<proteinExistence type="inferred from homology"/>
<dbReference type="PANTHER" id="PTHR11022:SF12">
    <property type="entry name" value="PEPTIDOGLYCAN RECOGNITION PROTEIN 3"/>
    <property type="match status" value="1"/>
</dbReference>